<dbReference type="InterPro" id="IPR002223">
    <property type="entry name" value="Kunitz_BPTI"/>
</dbReference>
<feature type="domain" description="BPTI/Kunitz inhibitor" evidence="7">
    <location>
        <begin position="91"/>
        <end position="141"/>
    </location>
</feature>
<dbReference type="GeneID" id="124808317"/>
<keyword evidence="2" id="KW-0964">Secreted</keyword>
<evidence type="ECO:0000256" key="1">
    <source>
        <dbReference type="ARBA" id="ARBA00004613"/>
    </source>
</evidence>
<organism evidence="8 9">
    <name type="scientific">Hydra vulgaris</name>
    <name type="common">Hydra</name>
    <name type="synonym">Hydra attenuata</name>
    <dbReference type="NCBI Taxonomy" id="6087"/>
    <lineage>
        <taxon>Eukaryota</taxon>
        <taxon>Metazoa</taxon>
        <taxon>Cnidaria</taxon>
        <taxon>Hydrozoa</taxon>
        <taxon>Hydroidolina</taxon>
        <taxon>Anthoathecata</taxon>
        <taxon>Aplanulata</taxon>
        <taxon>Hydridae</taxon>
        <taxon>Hydra</taxon>
    </lineage>
</organism>
<keyword evidence="6" id="KW-0732">Signal</keyword>
<dbReference type="RefSeq" id="XP_065668524.1">
    <property type="nucleotide sequence ID" value="XM_065812452.1"/>
</dbReference>
<dbReference type="PANTHER" id="PTHR10083">
    <property type="entry name" value="KUNITZ-TYPE PROTEASE INHIBITOR-RELATED"/>
    <property type="match status" value="1"/>
</dbReference>
<evidence type="ECO:0000256" key="6">
    <source>
        <dbReference type="SAM" id="SignalP"/>
    </source>
</evidence>
<dbReference type="InterPro" id="IPR036880">
    <property type="entry name" value="Kunitz_BPTI_sf"/>
</dbReference>
<name>A0ABM4D2P8_HYDVU</name>
<gene>
    <name evidence="9" type="primary">LOC124808317</name>
</gene>
<dbReference type="CDD" id="cd00109">
    <property type="entry name" value="Kunitz-type"/>
    <property type="match status" value="1"/>
</dbReference>
<dbReference type="Gene3D" id="4.10.410.10">
    <property type="entry name" value="Pancreatic trypsin inhibitor Kunitz domain"/>
    <property type="match status" value="1"/>
</dbReference>
<dbReference type="SMART" id="SM00131">
    <property type="entry name" value="KU"/>
    <property type="match status" value="1"/>
</dbReference>
<dbReference type="SUPFAM" id="SSF57184">
    <property type="entry name" value="Growth factor receptor domain"/>
    <property type="match status" value="1"/>
</dbReference>
<feature type="signal peptide" evidence="6">
    <location>
        <begin position="1"/>
        <end position="18"/>
    </location>
</feature>
<dbReference type="PROSITE" id="PS00280">
    <property type="entry name" value="BPTI_KUNITZ_1"/>
    <property type="match status" value="1"/>
</dbReference>
<keyword evidence="3" id="KW-0646">Protease inhibitor</keyword>
<dbReference type="Pfam" id="PF00219">
    <property type="entry name" value="IGFBP"/>
    <property type="match status" value="1"/>
</dbReference>
<evidence type="ECO:0000313" key="8">
    <source>
        <dbReference type="Proteomes" id="UP001652625"/>
    </source>
</evidence>
<reference evidence="9" key="1">
    <citation type="submission" date="2025-08" db="UniProtKB">
        <authorList>
            <consortium name="RefSeq"/>
        </authorList>
    </citation>
    <scope>IDENTIFICATION</scope>
</reference>
<dbReference type="PANTHER" id="PTHR10083:SF374">
    <property type="entry name" value="BPTI_KUNITZ INHIBITOR DOMAIN-CONTAINING PROTEIN"/>
    <property type="match status" value="1"/>
</dbReference>
<dbReference type="InterPro" id="IPR000867">
    <property type="entry name" value="IGFBP-like"/>
</dbReference>
<dbReference type="InterPro" id="IPR050098">
    <property type="entry name" value="TFPI/VKTCI-like"/>
</dbReference>
<evidence type="ECO:0000256" key="3">
    <source>
        <dbReference type="ARBA" id="ARBA00022690"/>
    </source>
</evidence>
<evidence type="ECO:0000256" key="5">
    <source>
        <dbReference type="ARBA" id="ARBA00023157"/>
    </source>
</evidence>
<evidence type="ECO:0000259" key="7">
    <source>
        <dbReference type="PROSITE" id="PS50279"/>
    </source>
</evidence>
<dbReference type="Proteomes" id="UP001652625">
    <property type="component" value="Chromosome 12"/>
</dbReference>
<evidence type="ECO:0000256" key="4">
    <source>
        <dbReference type="ARBA" id="ARBA00022900"/>
    </source>
</evidence>
<protein>
    <submittedName>
        <fullName evidence="9">Eppin isoform X2</fullName>
    </submittedName>
</protein>
<comment type="subcellular location">
    <subcellularLocation>
        <location evidence="1">Secreted</location>
    </subcellularLocation>
</comment>
<sequence length="146" mass="16204">MFVLLVFCILSFISSGQAKVSCNLVRCPKPLCESGVLPIKDPSGCCEICAKRQAGESCDVSTMDVCDDRLFCKINTQHSKHGICERINPDCRSPSNTGPCRGYFIRWFFNHAKKICKQFVYGGCGGNNNRYNSKISCEKSCAIKIN</sequence>
<dbReference type="Pfam" id="PF00014">
    <property type="entry name" value="Kunitz_BPTI"/>
    <property type="match status" value="1"/>
</dbReference>
<keyword evidence="4" id="KW-0722">Serine protease inhibitor</keyword>
<dbReference type="InterPro" id="IPR009030">
    <property type="entry name" value="Growth_fac_rcpt_cys_sf"/>
</dbReference>
<dbReference type="PRINTS" id="PR00759">
    <property type="entry name" value="BASICPTASE"/>
</dbReference>
<accession>A0ABM4D2P8</accession>
<dbReference type="InterPro" id="IPR020901">
    <property type="entry name" value="Prtase_inh_Kunz-CS"/>
</dbReference>
<feature type="chain" id="PRO_5046371744" evidence="6">
    <location>
        <begin position="19"/>
        <end position="146"/>
    </location>
</feature>
<dbReference type="PROSITE" id="PS50279">
    <property type="entry name" value="BPTI_KUNITZ_2"/>
    <property type="match status" value="1"/>
</dbReference>
<dbReference type="SUPFAM" id="SSF57362">
    <property type="entry name" value="BPTI-like"/>
    <property type="match status" value="1"/>
</dbReference>
<keyword evidence="8" id="KW-1185">Reference proteome</keyword>
<evidence type="ECO:0000313" key="9">
    <source>
        <dbReference type="RefSeq" id="XP_065668524.1"/>
    </source>
</evidence>
<keyword evidence="5" id="KW-1015">Disulfide bond</keyword>
<evidence type="ECO:0000256" key="2">
    <source>
        <dbReference type="ARBA" id="ARBA00022525"/>
    </source>
</evidence>
<proteinExistence type="predicted"/>